<name>A0A2T5B135_MYCDI</name>
<dbReference type="AlphaFoldDB" id="A0A2T5B135"/>
<reference evidence="1 2" key="1">
    <citation type="submission" date="2018-04" db="EMBL/GenBank/DDBJ databases">
        <title>Genomic Encyclopedia of Type Strains, Phase IV (KMG-IV): sequencing the most valuable type-strain genomes for metagenomic binning, comparative biology and taxonomic classification.</title>
        <authorList>
            <person name="Goeker M."/>
        </authorList>
    </citation>
    <scope>NUCLEOTIDE SEQUENCE [LARGE SCALE GENOMIC DNA]</scope>
    <source>
        <strain evidence="1 2">DSM 7138</strain>
    </source>
</reference>
<dbReference type="OrthoDB" id="8454169at2"/>
<sequence length="66" mass="7378">MKHIVLLLLATLAGCQSTPIDPVTLEARNYCFARYGGPMNDNYDYCVYARQMGMRPVGPARFGFSD</sequence>
<evidence type="ECO:0000313" key="2">
    <source>
        <dbReference type="Proteomes" id="UP000241247"/>
    </source>
</evidence>
<protein>
    <recommendedName>
        <fullName evidence="3">Lipoprotein</fullName>
    </recommendedName>
</protein>
<keyword evidence="2" id="KW-1185">Reference proteome</keyword>
<gene>
    <name evidence="1" type="ORF">C7449_107105</name>
</gene>
<evidence type="ECO:0000313" key="1">
    <source>
        <dbReference type="EMBL" id="PTM92692.1"/>
    </source>
</evidence>
<accession>A0A2T5B135</accession>
<proteinExistence type="predicted"/>
<dbReference type="Proteomes" id="UP000241247">
    <property type="component" value="Unassembled WGS sequence"/>
</dbReference>
<dbReference type="RefSeq" id="WP_108004062.1">
    <property type="nucleotide sequence ID" value="NZ_JBHEEX010000004.1"/>
</dbReference>
<dbReference type="EMBL" id="PZZZ01000007">
    <property type="protein sequence ID" value="PTM92692.1"/>
    <property type="molecule type" value="Genomic_DNA"/>
</dbReference>
<evidence type="ECO:0008006" key="3">
    <source>
        <dbReference type="Google" id="ProtNLM"/>
    </source>
</evidence>
<organism evidence="1 2">
    <name type="scientific">Mycoplana dimorpha</name>
    <dbReference type="NCBI Taxonomy" id="28320"/>
    <lineage>
        <taxon>Bacteria</taxon>
        <taxon>Pseudomonadati</taxon>
        <taxon>Pseudomonadota</taxon>
        <taxon>Alphaproteobacteria</taxon>
        <taxon>Hyphomicrobiales</taxon>
        <taxon>Rhizobiaceae</taxon>
        <taxon>Mycoplana</taxon>
    </lineage>
</organism>
<comment type="caution">
    <text evidence="1">The sequence shown here is derived from an EMBL/GenBank/DDBJ whole genome shotgun (WGS) entry which is preliminary data.</text>
</comment>
<dbReference type="PROSITE" id="PS51257">
    <property type="entry name" value="PROKAR_LIPOPROTEIN"/>
    <property type="match status" value="1"/>
</dbReference>